<dbReference type="InterPro" id="IPR046244">
    <property type="entry name" value="DUF6277"/>
</dbReference>
<evidence type="ECO:0000313" key="8">
    <source>
        <dbReference type="Proteomes" id="UP000050489"/>
    </source>
</evidence>
<dbReference type="Pfam" id="PF19793">
    <property type="entry name" value="DUF6277"/>
    <property type="match status" value="1"/>
</dbReference>
<dbReference type="Proteomes" id="UP000030378">
    <property type="component" value="Unassembled WGS sequence"/>
</dbReference>
<accession>A0A0A5LTN9</accession>
<evidence type="ECO:0000313" key="9">
    <source>
        <dbReference type="Proteomes" id="UP000245399"/>
    </source>
</evidence>
<reference evidence="3" key="2">
    <citation type="journal article" date="2017" name="PLoS ONE">
        <title>Genomic and phenotypic characterisation of fluoroquinolone resistance mechanisms in Enterobacteriaceae in Durban, South Africa.</title>
        <authorList>
            <person name="Osei Sekyere J."/>
            <person name="Amoako D.G."/>
        </authorList>
    </citation>
    <scope>NUCLEOTIDE SEQUENCE</scope>
    <source>
        <strain evidence="3">945174350</strain>
    </source>
</reference>
<dbReference type="EMBL" id="VFMJ01000001">
    <property type="protein sequence ID" value="TQI83627.1"/>
    <property type="molecule type" value="Genomic_DNA"/>
</dbReference>
<dbReference type="EMBL" id="CP029449">
    <property type="protein sequence ID" value="AWL70577.1"/>
    <property type="molecule type" value="Genomic_DNA"/>
</dbReference>
<sequence length="117" mass="12643">MLDPAKILETMKAGGNLGTNSQSSLSQPFMQGVSNIQMSGPDAAKSVMSNVTKSCDDMFGNMKGIFNGLQSNVNAHQKMQTGEQPKDFNVSMDDLRPAIAKGFPHEMADFFSKVPKL</sequence>
<keyword evidence="10" id="KW-1185">Reference proteome</keyword>
<evidence type="ECO:0000313" key="6">
    <source>
        <dbReference type="EMBL" id="TQI83627.1"/>
    </source>
</evidence>
<dbReference type="Proteomes" id="UP000247823">
    <property type="component" value="Unassembled WGS sequence"/>
</dbReference>
<reference evidence="1 9" key="5">
    <citation type="submission" date="2018-05" db="EMBL/GenBank/DDBJ databases">
        <title>Klebsiella quasipneumonaiae provides a window into carbapenemase gene transfer, plasmid rearrangements and nosocomial acquisition from the hospital environment.</title>
        <authorList>
            <person name="Mathers A.J."/>
            <person name="Vegesana K."/>
            <person name="Stoesser N."/>
            <person name="Crook D."/>
            <person name="Vaughan A."/>
            <person name="Barry K."/>
            <person name="Parikh H."/>
            <person name="Sebra R."/>
            <person name="Kotay S."/>
            <person name="Walker A.S."/>
            <person name="Sheppard A.E."/>
        </authorList>
    </citation>
    <scope>NUCLEOTIDE SEQUENCE [LARGE SCALE GENOMIC DNA]</scope>
    <source>
        <strain evidence="1 9">CAV1761</strain>
    </source>
</reference>
<dbReference type="EMBL" id="QJQB01000590">
    <property type="protein sequence ID" value="PYA55264.1"/>
    <property type="molecule type" value="Genomic_DNA"/>
</dbReference>
<reference evidence="8" key="1">
    <citation type="submission" date="2016-04" db="EMBL/GenBank/DDBJ databases">
        <authorList>
            <person name="Osei Sekyere J."/>
            <person name="Sivertsen A."/>
            <person name="Pedersen A.T."/>
            <person name="Sundsfjord A."/>
        </authorList>
    </citation>
    <scope>NUCLEOTIDE SEQUENCE [LARGE SCALE GENOMIC DNA]</scope>
    <source>
        <strain evidence="8">945174350</strain>
    </source>
</reference>
<dbReference type="EMBL" id="JAXABG010000001">
    <property type="protein sequence ID" value="MDX7080970.1"/>
    <property type="molecule type" value="Genomic_DNA"/>
</dbReference>
<evidence type="ECO:0000313" key="10">
    <source>
        <dbReference type="Proteomes" id="UP000247823"/>
    </source>
</evidence>
<dbReference type="RefSeq" id="WP_004935323.1">
    <property type="nucleotide sequence ID" value="NZ_ABLCUZ020000001.1"/>
</dbReference>
<proteinExistence type="predicted"/>
<evidence type="ECO:0000313" key="11">
    <source>
        <dbReference type="Proteomes" id="UP000320710"/>
    </source>
</evidence>
<dbReference type="EMBL" id="LJEX02000107">
    <property type="protein sequence ID" value="OCO83101.1"/>
    <property type="molecule type" value="Genomic_DNA"/>
</dbReference>
<dbReference type="Proteomes" id="UP000320710">
    <property type="component" value="Unassembled WGS sequence"/>
</dbReference>
<evidence type="ECO:0000313" key="5">
    <source>
        <dbReference type="EMBL" id="PYA55264.1"/>
    </source>
</evidence>
<dbReference type="Proteomes" id="UP001275057">
    <property type="component" value="Unassembled WGS sequence"/>
</dbReference>
<reference evidence="6 11" key="10">
    <citation type="submission" date="2019-07" db="EMBL/GenBank/DDBJ databases">
        <title>Investigation of anaerobic lignin degradation for improved lignocellulosic biofuels.</title>
        <authorList>
            <person name="Deangelis K.PhD."/>
        </authorList>
    </citation>
    <scope>NUCLEOTIDE SEQUENCE [LARGE SCALE GENOMIC DNA]</scope>
    <source>
        <strain evidence="6 11">106R</strain>
    </source>
</reference>
<dbReference type="Proteomes" id="UP000050489">
    <property type="component" value="Unassembled WGS sequence"/>
</dbReference>
<reference evidence="2 12" key="11">
    <citation type="submission" date="2023-11" db="EMBL/GenBank/DDBJ databases">
        <title>Detection of rare carbapenemases in Enterobacterales - comparison of two colorimetric and two CIM-based carbapenemase assays.</title>
        <authorList>
            <person name="Schaffarczyk L."/>
            <person name="Noster J."/>
            <person name="Stelzer Y."/>
            <person name="Sattler J."/>
            <person name="Gatermann S."/>
            <person name="Hamprecht A."/>
        </authorList>
    </citation>
    <scope>NUCLEOTIDE SEQUENCE [LARGE SCALE GENOMIC DNA]</scope>
    <source>
        <strain evidence="2 12">CIM-Carb-136</strain>
    </source>
</reference>
<name>A0A0A5LTN9_SERMA</name>
<evidence type="ECO:0000313" key="1">
    <source>
        <dbReference type="EMBL" id="AWL70577.1"/>
    </source>
</evidence>
<reference evidence="10" key="7">
    <citation type="submission" date="2018-06" db="EMBL/GenBank/DDBJ databases">
        <title>Serratia marcescens genome sequencing and assembly.</title>
        <authorList>
            <person name="Martins R.C."/>
            <person name="Perdigao-Neto L.V."/>
            <person name="Costa S.F."/>
            <person name="Levin A.S.S."/>
        </authorList>
    </citation>
    <scope>NUCLEOTIDE SEQUENCE [LARGE SCALE GENOMIC DNA]</scope>
    <source>
        <strain evidence="10">1283</strain>
    </source>
</reference>
<gene>
    <name evidence="3" type="ORF">AN695_0219895</name>
    <name evidence="1" type="ORF">DKC05_24470</name>
    <name evidence="5" type="ORF">DMW51_26290</name>
    <name evidence="6" type="ORF">FHU12_1116</name>
    <name evidence="4" type="ORF">MC70_007160</name>
    <name evidence="2" type="ORF">SJ435_01075</name>
</gene>
<reference evidence="7" key="3">
    <citation type="submission" date="2017-12" db="EMBL/GenBank/DDBJ databases">
        <title>FDA dAtabase for Regulatory Grade micrObial Sequences (FDA-ARGOS): Supporting development and validation of Infectious Disease Dx tests.</title>
        <authorList>
            <person name="Campos J."/>
            <person name="Goldberg B."/>
            <person name="Tallon L."/>
            <person name="Sadzewicz L."/>
            <person name="Sengamalay N."/>
            <person name="Ott S."/>
            <person name="Godinez A."/>
            <person name="Nagaraj S."/>
            <person name="Vavikolanu K."/>
            <person name="Vyas G."/>
            <person name="Nadendla S."/>
            <person name="Aluvathingal J."/>
            <person name="Geyer C."/>
            <person name="Nandy P."/>
            <person name="Hobson J."/>
            <person name="Sichtig H."/>
        </authorList>
    </citation>
    <scope>NUCLEOTIDE SEQUENCE [LARGE SCALE GENOMIC DNA]</scope>
    <source>
        <strain evidence="7">FDAARGOS_79</strain>
    </source>
</reference>
<evidence type="ECO:0000313" key="3">
    <source>
        <dbReference type="EMBL" id="OCO83101.1"/>
    </source>
</evidence>
<dbReference type="AlphaFoldDB" id="A0A0A5LTN9"/>
<evidence type="ECO:0000313" key="12">
    <source>
        <dbReference type="Proteomes" id="UP001275057"/>
    </source>
</evidence>
<reference evidence="5 10" key="6">
    <citation type="submission" date="2018-06" db="EMBL/GenBank/DDBJ databases">
        <title>Serratia marcescens genome sequencing and assembly.</title>
        <authorList>
            <person name="Martins R.C.R."/>
            <person name="Perdigao-Neto L.V."/>
            <person name="Costa S.F."/>
            <person name="Levin A.S.S."/>
        </authorList>
    </citation>
    <scope>NUCLEOTIDE SEQUENCE [LARGE SCALE GENOMIC DNA]</scope>
    <source>
        <strain evidence="5 10">1283</strain>
    </source>
</reference>
<protein>
    <submittedName>
        <fullName evidence="2">DUF6277 family protein</fullName>
    </submittedName>
</protein>
<dbReference type="EMBL" id="JTBC02000002">
    <property type="protein sequence ID" value="PNO69787.1"/>
    <property type="molecule type" value="Genomic_DNA"/>
</dbReference>
<dbReference type="Proteomes" id="UP000245399">
    <property type="component" value="Chromosome"/>
</dbReference>
<evidence type="ECO:0000313" key="2">
    <source>
        <dbReference type="EMBL" id="MDX7080970.1"/>
    </source>
</evidence>
<dbReference type="GeneID" id="93697625"/>
<reference evidence="5" key="8">
    <citation type="submission" date="2018-06" db="EMBL/GenBank/DDBJ databases">
        <authorList>
            <person name="Martins R.C."/>
            <person name="Perdigao-Neto L.V."/>
            <person name="Costa S.F."/>
            <person name="Levin A.S.S."/>
        </authorList>
    </citation>
    <scope>NUCLEOTIDE SEQUENCE</scope>
    <source>
        <strain evidence="5">1283</strain>
    </source>
</reference>
<evidence type="ECO:0000313" key="7">
    <source>
        <dbReference type="Proteomes" id="UP000030378"/>
    </source>
</evidence>
<organism evidence="3 8">
    <name type="scientific">Serratia marcescens</name>
    <dbReference type="NCBI Taxonomy" id="615"/>
    <lineage>
        <taxon>Bacteria</taxon>
        <taxon>Pseudomonadati</taxon>
        <taxon>Pseudomonadota</taxon>
        <taxon>Gammaproteobacteria</taxon>
        <taxon>Enterobacterales</taxon>
        <taxon>Yersiniaceae</taxon>
        <taxon>Serratia</taxon>
    </lineage>
</organism>
<reference evidence="4" key="4">
    <citation type="submission" date="2017-12" db="EMBL/GenBank/DDBJ databases">
        <title>FDA dAtabase for Regulatory Grade micrObial Sequences (FDA-ARGOS): Supporting development and validation of Infectious Disease Dx tests.</title>
        <authorList>
            <person name="Campos J."/>
            <person name="Goldberg B."/>
            <person name="Tallon L.J."/>
            <person name="Sadzewicz L."/>
            <person name="Sengamalay N."/>
            <person name="Ott S."/>
            <person name="Godinez A."/>
            <person name="Nagaraj S."/>
            <person name="Vavikolanu K."/>
            <person name="Vyas G."/>
            <person name="Nadendla S."/>
            <person name="Aluvathingal J."/>
            <person name="Geyer C."/>
            <person name="Nandy P."/>
            <person name="Hobson J."/>
            <person name="Sichtig H."/>
        </authorList>
    </citation>
    <scope>NUCLEOTIDE SEQUENCE</scope>
    <source>
        <strain evidence="4">FDAARGOS_79</strain>
    </source>
</reference>
<reference evidence="6 11" key="9">
    <citation type="submission" date="2019-06" db="EMBL/GenBank/DDBJ databases">
        <authorList>
            <person name="Deangelis K."/>
            <person name="Huntemann M."/>
            <person name="Clum A."/>
            <person name="Pillay M."/>
            <person name="Palaniappan K."/>
            <person name="Varghese N."/>
            <person name="Mikhailova N."/>
            <person name="Stamatis D."/>
            <person name="Reddy T."/>
            <person name="Daum C."/>
            <person name="Shapiro N."/>
            <person name="Ivanova N."/>
            <person name="Kyrpides N."/>
            <person name="Woyke T."/>
        </authorList>
    </citation>
    <scope>NUCLEOTIDE SEQUENCE [LARGE SCALE GENOMIC DNA]</scope>
    <source>
        <strain evidence="6 11">106R</strain>
    </source>
</reference>
<evidence type="ECO:0000313" key="4">
    <source>
        <dbReference type="EMBL" id="PNO69787.1"/>
    </source>
</evidence>